<dbReference type="InterPro" id="IPR017856">
    <property type="entry name" value="Integrase-like_N"/>
</dbReference>
<reference evidence="9 10" key="1">
    <citation type="journal article" date="2019" name="ISME J.">
        <title>Insights into ecological role of a new deltaproteobacterial order Candidatus Acidulodesulfobacterales by metagenomics and metatranscriptomics.</title>
        <authorList>
            <person name="Tan S."/>
            <person name="Liu J."/>
            <person name="Fang Y."/>
            <person name="Hedlund B.P."/>
            <person name="Lian Z.H."/>
            <person name="Huang L.Y."/>
            <person name="Li J.T."/>
            <person name="Huang L.N."/>
            <person name="Li W.J."/>
            <person name="Jiang H.C."/>
            <person name="Dong H.L."/>
            <person name="Shu W.S."/>
        </authorList>
    </citation>
    <scope>NUCLEOTIDE SEQUENCE [LARGE SCALE GENOMIC DNA]</scope>
    <source>
        <strain evidence="9">AP1</strain>
    </source>
</reference>
<comment type="caution">
    <text evidence="9">The sequence shown here is derived from an EMBL/GenBank/DDBJ whole genome shotgun (WGS) entry which is preliminary data.</text>
</comment>
<dbReference type="InterPro" id="IPR002876">
    <property type="entry name" value="Transcrip_reg_TACO1-like"/>
</dbReference>
<evidence type="ECO:0000256" key="3">
    <source>
        <dbReference type="ARBA" id="ARBA00023015"/>
    </source>
</evidence>
<dbReference type="NCBIfam" id="NF001030">
    <property type="entry name" value="PRK00110.1"/>
    <property type="match status" value="1"/>
</dbReference>
<evidence type="ECO:0000313" key="10">
    <source>
        <dbReference type="Proteomes" id="UP000319296"/>
    </source>
</evidence>
<dbReference type="InterPro" id="IPR048300">
    <property type="entry name" value="TACO1_YebC-like_2nd/3rd_dom"/>
</dbReference>
<dbReference type="GO" id="GO:0006355">
    <property type="term" value="P:regulation of DNA-templated transcription"/>
    <property type="evidence" value="ECO:0007669"/>
    <property type="project" value="UniProtKB-UniRule"/>
</dbReference>
<evidence type="ECO:0000313" key="9">
    <source>
        <dbReference type="EMBL" id="RZD18709.1"/>
    </source>
</evidence>
<dbReference type="GO" id="GO:0005829">
    <property type="term" value="C:cytosol"/>
    <property type="evidence" value="ECO:0007669"/>
    <property type="project" value="TreeGrafter"/>
</dbReference>
<dbReference type="PANTHER" id="PTHR12532">
    <property type="entry name" value="TRANSLATIONAL ACTIVATOR OF CYTOCHROME C OXIDASE 1"/>
    <property type="match status" value="1"/>
</dbReference>
<evidence type="ECO:0000256" key="6">
    <source>
        <dbReference type="HAMAP-Rule" id="MF_00693"/>
    </source>
</evidence>
<dbReference type="InterPro" id="IPR049083">
    <property type="entry name" value="TACO1_YebC_N"/>
</dbReference>
<comment type="subcellular location">
    <subcellularLocation>
        <location evidence="6">Cytoplasm</location>
    </subcellularLocation>
</comment>
<dbReference type="Gene3D" id="3.30.70.980">
    <property type="match status" value="2"/>
</dbReference>
<dbReference type="Gene3D" id="1.10.10.200">
    <property type="match status" value="1"/>
</dbReference>
<organism evidence="9 10">
    <name type="scientific">Candidatus Acididesulfobacter diazotrophicus</name>
    <dbReference type="NCBI Taxonomy" id="2597226"/>
    <lineage>
        <taxon>Bacteria</taxon>
        <taxon>Deltaproteobacteria</taxon>
        <taxon>Candidatus Acidulodesulfobacterales</taxon>
        <taxon>Candidatus Acididesulfobacter</taxon>
    </lineage>
</organism>
<evidence type="ECO:0000256" key="5">
    <source>
        <dbReference type="ARBA" id="ARBA00023163"/>
    </source>
</evidence>
<keyword evidence="5 6" id="KW-0804">Transcription</keyword>
<dbReference type="HAMAP" id="MF_00693">
    <property type="entry name" value="Transcrip_reg_TACO1"/>
    <property type="match status" value="1"/>
</dbReference>
<name>A0A519BNB7_9DELT</name>
<dbReference type="EMBL" id="SGBB01000006">
    <property type="protein sequence ID" value="RZD18709.1"/>
    <property type="molecule type" value="Genomic_DNA"/>
</dbReference>
<dbReference type="FunFam" id="1.10.10.200:FF:000002">
    <property type="entry name" value="Probable transcriptional regulatory protein CLM62_37755"/>
    <property type="match status" value="1"/>
</dbReference>
<evidence type="ECO:0000256" key="4">
    <source>
        <dbReference type="ARBA" id="ARBA00023125"/>
    </source>
</evidence>
<protein>
    <recommendedName>
        <fullName evidence="6">Probable transcriptional regulatory protein EVG15_04865</fullName>
    </recommendedName>
</protein>
<accession>A0A519BNB7</accession>
<dbReference type="AlphaFoldDB" id="A0A519BNB7"/>
<dbReference type="Proteomes" id="UP000319296">
    <property type="component" value="Unassembled WGS sequence"/>
</dbReference>
<keyword evidence="3 6" id="KW-0805">Transcription regulation</keyword>
<evidence type="ECO:0000259" key="7">
    <source>
        <dbReference type="Pfam" id="PF01709"/>
    </source>
</evidence>
<dbReference type="SUPFAM" id="SSF75625">
    <property type="entry name" value="YebC-like"/>
    <property type="match status" value="1"/>
</dbReference>
<dbReference type="Pfam" id="PF01709">
    <property type="entry name" value="Transcrip_reg"/>
    <property type="match status" value="1"/>
</dbReference>
<evidence type="ECO:0000256" key="2">
    <source>
        <dbReference type="ARBA" id="ARBA00022490"/>
    </source>
</evidence>
<comment type="similarity">
    <text evidence="1 6">Belongs to the TACO1 family.</text>
</comment>
<proteinExistence type="inferred from homology"/>
<dbReference type="InterPro" id="IPR026564">
    <property type="entry name" value="Transcrip_reg_TACO1-like_dom3"/>
</dbReference>
<dbReference type="PANTHER" id="PTHR12532:SF6">
    <property type="entry name" value="TRANSCRIPTIONAL REGULATORY PROTEIN YEBC-RELATED"/>
    <property type="match status" value="1"/>
</dbReference>
<evidence type="ECO:0000259" key="8">
    <source>
        <dbReference type="Pfam" id="PF20772"/>
    </source>
</evidence>
<keyword evidence="4 6" id="KW-0238">DNA-binding</keyword>
<sequence>MSGHSKWSTIKRKKGAIDAKRGKIFTNIIREMITATRIGGKDPSSNPRLRLAIDEAKANNMPKENIERAIKKGAGELEGDSYEELIYEGYGPAGVAILIEVLTDNKNRTVSELRYALSRHGGSLGESGCVAWMFNKKGTIGFDSVQYSEDKIMEIALDNEAEDVKTEEDEIIMTADPKDFENIKKAFEDKGIKIKFSEVSYIPQTYIELQGKEAEQMIKLLDALEEIEGIQNVNANFDIIDKEETA</sequence>
<gene>
    <name evidence="9" type="ORF">EVG15_04865</name>
</gene>
<dbReference type="Pfam" id="PF20772">
    <property type="entry name" value="TACO1_YebC_N"/>
    <property type="match status" value="1"/>
</dbReference>
<evidence type="ECO:0000256" key="1">
    <source>
        <dbReference type="ARBA" id="ARBA00008724"/>
    </source>
</evidence>
<dbReference type="InterPro" id="IPR029072">
    <property type="entry name" value="YebC-like"/>
</dbReference>
<dbReference type="NCBIfam" id="TIGR01033">
    <property type="entry name" value="YebC/PmpR family DNA-binding transcriptional regulator"/>
    <property type="match status" value="1"/>
</dbReference>
<dbReference type="NCBIfam" id="NF009044">
    <property type="entry name" value="PRK12378.1"/>
    <property type="match status" value="1"/>
</dbReference>
<feature type="domain" description="TACO1/YebC-like N-terminal" evidence="8">
    <location>
        <begin position="5"/>
        <end position="76"/>
    </location>
</feature>
<keyword evidence="2 6" id="KW-0963">Cytoplasm</keyword>
<dbReference type="GO" id="GO:0003677">
    <property type="term" value="F:DNA binding"/>
    <property type="evidence" value="ECO:0007669"/>
    <property type="project" value="UniProtKB-UniRule"/>
</dbReference>
<feature type="domain" description="TACO1/YebC-like second and third" evidence="7">
    <location>
        <begin position="82"/>
        <end position="237"/>
    </location>
</feature>